<reference evidence="2" key="1">
    <citation type="submission" date="2020-06" db="EMBL/GenBank/DDBJ databases">
        <title>REHAB project genomes.</title>
        <authorList>
            <person name="Shaw L.P."/>
        </authorList>
    </citation>
    <scope>NUCLEOTIDE SEQUENCE [LARGE SCALE GENOMIC DNA]</scope>
    <source>
        <strain evidence="2">RHBSTW-00938</strain>
    </source>
</reference>
<gene>
    <name evidence="1" type="ORF">HV331_19315</name>
</gene>
<dbReference type="RefSeq" id="WP_182014609.1">
    <property type="nucleotide sequence ID" value="NZ_CP055904.1"/>
</dbReference>
<evidence type="ECO:0000313" key="2">
    <source>
        <dbReference type="Proteomes" id="UP000514462"/>
    </source>
</evidence>
<dbReference type="Proteomes" id="UP000514462">
    <property type="component" value="Chromosome"/>
</dbReference>
<dbReference type="EMBL" id="CP055904">
    <property type="protein sequence ID" value="QMR41514.1"/>
    <property type="molecule type" value="Genomic_DNA"/>
</dbReference>
<proteinExistence type="predicted"/>
<organism evidence="1 2">
    <name type="scientific">Klebsiella aerogenes</name>
    <name type="common">Enterobacter aerogenes</name>
    <dbReference type="NCBI Taxonomy" id="548"/>
    <lineage>
        <taxon>Bacteria</taxon>
        <taxon>Pseudomonadati</taxon>
        <taxon>Pseudomonadota</taxon>
        <taxon>Gammaproteobacteria</taxon>
        <taxon>Enterobacterales</taxon>
        <taxon>Enterobacteriaceae</taxon>
        <taxon>Klebsiella/Raoultella group</taxon>
        <taxon>Klebsiella</taxon>
    </lineage>
</organism>
<protein>
    <submittedName>
        <fullName evidence="1">Uncharacterized protein</fullName>
    </submittedName>
</protein>
<evidence type="ECO:0000313" key="1">
    <source>
        <dbReference type="EMBL" id="QMR41514.1"/>
    </source>
</evidence>
<dbReference type="AlphaFoldDB" id="A0AAP9R0E0"/>
<sequence length="101" mass="11429">MMSDRFIRQPFMGHKALFDCGNLLLSDDDSRLPQGLLQALLKRHTTGDWGDIPCDFCQTNQYALEFGCSLLSCFFHPGKGIRLVVIRTTADRTLTTIQVHL</sequence>
<accession>A0AAP9R0E0</accession>
<name>A0AAP9R0E0_KLEAE</name>